<dbReference type="SUPFAM" id="SSF55729">
    <property type="entry name" value="Acyl-CoA N-acyltransferases (Nat)"/>
    <property type="match status" value="1"/>
</dbReference>
<evidence type="ECO:0000313" key="2">
    <source>
        <dbReference type="EMBL" id="MRI66580.1"/>
    </source>
</evidence>
<keyword evidence="3" id="KW-1185">Reference proteome</keyword>
<dbReference type="AlphaFoldDB" id="A0A6N7R0L1"/>
<accession>A0A6N7R0L1</accession>
<dbReference type="RefSeq" id="WP_153835270.1">
    <property type="nucleotide sequence ID" value="NZ_JBHUMW010000029.1"/>
</dbReference>
<dbReference type="Pfam" id="PF00583">
    <property type="entry name" value="Acetyltransf_1"/>
    <property type="match status" value="1"/>
</dbReference>
<dbReference type="Gene3D" id="3.40.630.30">
    <property type="match status" value="1"/>
</dbReference>
<dbReference type="PROSITE" id="PS51186">
    <property type="entry name" value="GNAT"/>
    <property type="match status" value="1"/>
</dbReference>
<proteinExistence type="predicted"/>
<dbReference type="InterPro" id="IPR000182">
    <property type="entry name" value="GNAT_dom"/>
</dbReference>
<evidence type="ECO:0000313" key="3">
    <source>
        <dbReference type="Proteomes" id="UP000435187"/>
    </source>
</evidence>
<keyword evidence="2" id="KW-0808">Transferase</keyword>
<gene>
    <name evidence="2" type="ORF">GH885_09475</name>
</gene>
<dbReference type="EMBL" id="WJEE01000017">
    <property type="protein sequence ID" value="MRI66580.1"/>
    <property type="molecule type" value="Genomic_DNA"/>
</dbReference>
<reference evidence="2 3" key="1">
    <citation type="submission" date="2019-10" db="EMBL/GenBank/DDBJ databases">
        <title>Gracilibacillus salitolerans sp. nov., a moderate halophile isolated from a saline soil in northwest China.</title>
        <authorList>
            <person name="Gan L."/>
        </authorList>
    </citation>
    <scope>NUCLEOTIDE SEQUENCE [LARGE SCALE GENOMIC DNA]</scope>
    <source>
        <strain evidence="2 3">TP2-8</strain>
    </source>
</reference>
<sequence>MNLRVESINKRSKEIDEVKDLLYGSFPKNEQIPLRFLLWRAKRDFVDFLAIYDNDVFVGFTYLITNKDLTFVLYLAINAKIRSKGYGKMVLSQIKEKYPDNRIILNIEAIDENSYNYKQRVKRKKFYLRNGYQSTNLKINDSGNLYEVMINRNVVSKDEYYDLLKKYSGILLFYFVKPEISISTDL</sequence>
<name>A0A6N7R0L1_9BACI</name>
<dbReference type="InterPro" id="IPR016181">
    <property type="entry name" value="Acyl_CoA_acyltransferase"/>
</dbReference>
<comment type="caution">
    <text evidence="2">The sequence shown here is derived from an EMBL/GenBank/DDBJ whole genome shotgun (WGS) entry which is preliminary data.</text>
</comment>
<organism evidence="2 3">
    <name type="scientific">Gracilibacillus thailandensis</name>
    <dbReference type="NCBI Taxonomy" id="563735"/>
    <lineage>
        <taxon>Bacteria</taxon>
        <taxon>Bacillati</taxon>
        <taxon>Bacillota</taxon>
        <taxon>Bacilli</taxon>
        <taxon>Bacillales</taxon>
        <taxon>Bacillaceae</taxon>
        <taxon>Gracilibacillus</taxon>
    </lineage>
</organism>
<feature type="domain" description="N-acetyltransferase" evidence="1">
    <location>
        <begin position="1"/>
        <end position="152"/>
    </location>
</feature>
<evidence type="ECO:0000259" key="1">
    <source>
        <dbReference type="PROSITE" id="PS51186"/>
    </source>
</evidence>
<dbReference type="GO" id="GO:0016747">
    <property type="term" value="F:acyltransferase activity, transferring groups other than amino-acyl groups"/>
    <property type="evidence" value="ECO:0007669"/>
    <property type="project" value="InterPro"/>
</dbReference>
<protein>
    <submittedName>
        <fullName evidence="2">GNAT family N-acetyltransferase</fullName>
    </submittedName>
</protein>
<dbReference type="Proteomes" id="UP000435187">
    <property type="component" value="Unassembled WGS sequence"/>
</dbReference>